<sequence length="377" mass="37265">MAEQDGPRPDFDREERRAPEEGATGPVRPGPGAAGPAVPEPAAVGPAPAEPTAPEPGPAEAAAPEGAAPDAAAAPGTGDAIGADAVAAEPALPDGHSSQAETGPGRATDQDAPGATGGPGTTGPSAAQEPFGPVQEPFGPVEKPFGPVQEPFGAVREPARKDPAGVAGPGGEPGAEEPAEAGAPGFDEDAAWAAIVAGYGEEPPDPPGAKPFKPIEDLLLPEPEPGPGTADGGTGRRPGADAAEEAAEGGADGTDPGKPPRPGHPLGGSVAFAPGVGPRDYRPARPSGGEDEADDEGHFIPPEPPPLPAADTTARFGWLAVLGGPLLLLLSVLFGWQMTWWLATLGIGGFVGGFVTLVVRMNPGDEDDDDPGRGAVV</sequence>
<keyword evidence="2" id="KW-1133">Transmembrane helix</keyword>
<protein>
    <submittedName>
        <fullName evidence="3">Uncharacterized protein</fullName>
    </submittedName>
</protein>
<dbReference type="EMBL" id="BNCD01000003">
    <property type="protein sequence ID" value="GHH74326.1"/>
    <property type="molecule type" value="Genomic_DNA"/>
</dbReference>
<keyword evidence="4" id="KW-1185">Reference proteome</keyword>
<keyword evidence="2" id="KW-0472">Membrane</keyword>
<feature type="region of interest" description="Disordered" evidence="1">
    <location>
        <begin position="1"/>
        <end position="300"/>
    </location>
</feature>
<feature type="compositionally biased region" description="Low complexity" evidence="1">
    <location>
        <begin position="22"/>
        <end position="47"/>
    </location>
</feature>
<feature type="transmembrane region" description="Helical" evidence="2">
    <location>
        <begin position="316"/>
        <end position="334"/>
    </location>
</feature>
<gene>
    <name evidence="3" type="ORF">GCM10018793_15250</name>
</gene>
<organism evidence="3 4">
    <name type="scientific">Streptomyces sulfonofaciens</name>
    <dbReference type="NCBI Taxonomy" id="68272"/>
    <lineage>
        <taxon>Bacteria</taxon>
        <taxon>Bacillati</taxon>
        <taxon>Actinomycetota</taxon>
        <taxon>Actinomycetes</taxon>
        <taxon>Kitasatosporales</taxon>
        <taxon>Streptomycetaceae</taxon>
        <taxon>Streptomyces</taxon>
    </lineage>
</organism>
<evidence type="ECO:0000256" key="1">
    <source>
        <dbReference type="SAM" id="MobiDB-lite"/>
    </source>
</evidence>
<accession>A0A919FYT6</accession>
<proteinExistence type="predicted"/>
<feature type="compositionally biased region" description="Pro residues" evidence="1">
    <location>
        <begin position="48"/>
        <end position="57"/>
    </location>
</feature>
<dbReference type="Proteomes" id="UP000603708">
    <property type="component" value="Unassembled WGS sequence"/>
</dbReference>
<name>A0A919FYT6_9ACTN</name>
<evidence type="ECO:0000313" key="3">
    <source>
        <dbReference type="EMBL" id="GHH74326.1"/>
    </source>
</evidence>
<comment type="caution">
    <text evidence="3">The sequence shown here is derived from an EMBL/GenBank/DDBJ whole genome shotgun (WGS) entry which is preliminary data.</text>
</comment>
<evidence type="ECO:0000256" key="2">
    <source>
        <dbReference type="SAM" id="Phobius"/>
    </source>
</evidence>
<feature type="compositionally biased region" description="Basic and acidic residues" evidence="1">
    <location>
        <begin position="1"/>
        <end position="20"/>
    </location>
</feature>
<keyword evidence="2" id="KW-0812">Transmembrane</keyword>
<feature type="compositionally biased region" description="Low complexity" evidence="1">
    <location>
        <begin position="58"/>
        <end position="85"/>
    </location>
</feature>
<reference evidence="3" key="2">
    <citation type="submission" date="2020-09" db="EMBL/GenBank/DDBJ databases">
        <authorList>
            <person name="Sun Q."/>
            <person name="Ohkuma M."/>
        </authorList>
    </citation>
    <scope>NUCLEOTIDE SEQUENCE</scope>
    <source>
        <strain evidence="3">JCM 5069</strain>
    </source>
</reference>
<dbReference type="AlphaFoldDB" id="A0A919FYT6"/>
<feature type="transmembrane region" description="Helical" evidence="2">
    <location>
        <begin position="340"/>
        <end position="359"/>
    </location>
</feature>
<reference evidence="3" key="1">
    <citation type="journal article" date="2014" name="Int. J. Syst. Evol. Microbiol.">
        <title>Complete genome sequence of Corynebacterium casei LMG S-19264T (=DSM 44701T), isolated from a smear-ripened cheese.</title>
        <authorList>
            <consortium name="US DOE Joint Genome Institute (JGI-PGF)"/>
            <person name="Walter F."/>
            <person name="Albersmeier A."/>
            <person name="Kalinowski J."/>
            <person name="Ruckert C."/>
        </authorList>
    </citation>
    <scope>NUCLEOTIDE SEQUENCE</scope>
    <source>
        <strain evidence="3">JCM 5069</strain>
    </source>
</reference>
<evidence type="ECO:0000313" key="4">
    <source>
        <dbReference type="Proteomes" id="UP000603708"/>
    </source>
</evidence>